<name>A0A812V785_9DINO</name>
<dbReference type="AlphaFoldDB" id="A0A812V785"/>
<protein>
    <submittedName>
        <fullName evidence="1">Uncharacterized protein</fullName>
    </submittedName>
</protein>
<dbReference type="EMBL" id="CAJNJA010028449">
    <property type="protein sequence ID" value="CAE7602416.1"/>
    <property type="molecule type" value="Genomic_DNA"/>
</dbReference>
<organism evidence="1 2">
    <name type="scientific">Symbiodinium necroappetens</name>
    <dbReference type="NCBI Taxonomy" id="1628268"/>
    <lineage>
        <taxon>Eukaryota</taxon>
        <taxon>Sar</taxon>
        <taxon>Alveolata</taxon>
        <taxon>Dinophyceae</taxon>
        <taxon>Suessiales</taxon>
        <taxon>Symbiodiniaceae</taxon>
        <taxon>Symbiodinium</taxon>
    </lineage>
</organism>
<evidence type="ECO:0000313" key="1">
    <source>
        <dbReference type="EMBL" id="CAE7602416.1"/>
    </source>
</evidence>
<gene>
    <name evidence="1" type="ORF">SNEC2469_LOCUS17246</name>
</gene>
<evidence type="ECO:0000313" key="2">
    <source>
        <dbReference type="Proteomes" id="UP000601435"/>
    </source>
</evidence>
<dbReference type="Proteomes" id="UP000601435">
    <property type="component" value="Unassembled WGS sequence"/>
</dbReference>
<comment type="caution">
    <text evidence="1">The sequence shown here is derived from an EMBL/GenBank/DDBJ whole genome shotgun (WGS) entry which is preliminary data.</text>
</comment>
<accession>A0A812V785</accession>
<dbReference type="OrthoDB" id="433044at2759"/>
<reference evidence="1" key="1">
    <citation type="submission" date="2021-02" db="EMBL/GenBank/DDBJ databases">
        <authorList>
            <person name="Dougan E. K."/>
            <person name="Rhodes N."/>
            <person name="Thang M."/>
            <person name="Chan C."/>
        </authorList>
    </citation>
    <scope>NUCLEOTIDE SEQUENCE</scope>
</reference>
<proteinExistence type="predicted"/>
<keyword evidence="2" id="KW-1185">Reference proteome</keyword>
<sequence>MAGCGPASKIRRLDTEVFSRVPGAGVDNVKNLVDWPAYATGGLQDAALAAGHPPSHLAEHFAGRKTIYVSSSCSGMGTFEHCMKRLAAACAGAVENTGVKFWSASECDKAVRDMLLQSSGCPEHVFGDLTERVDSKVLARMKHAVGCLQQRAHELAATKQTPAQKKVELGKLNVRCMQKLLELAMEAVAADRGGASRCCYCYVHDQLCPLLPPGLDEDADSLLPKAGGNTCVSFSPQGKQAKWLHDSAVVAAVWLAWCAGHCDMVMQECSYFRGHANSVSPKDLGIPMNRPRNFSCTDRLRRLSMVTSLTSSLFLQLCGSELRCNGHDFFIFAEDAAHEYLQATTEKLLHGEVGFRNYLSEGCLRRLAEYETFYSKQLAEGKVVELPVVDLSQNVSVRATLSTMLPSLLTGSCVWSMKHNRPLTTLELFFAMGWPAPVVLDNDNFHAEFPFLQT</sequence>